<feature type="transmembrane region" description="Helical" evidence="10">
    <location>
        <begin position="355"/>
        <end position="377"/>
    </location>
</feature>
<dbReference type="Gene3D" id="1.10.510.10">
    <property type="entry name" value="Transferase(Phosphotransferase) domain 1"/>
    <property type="match status" value="1"/>
</dbReference>
<accession>A0A9E8Z904</accession>
<keyword evidence="3" id="KW-0808">Transferase</keyword>
<evidence type="ECO:0000256" key="1">
    <source>
        <dbReference type="ARBA" id="ARBA00012513"/>
    </source>
</evidence>
<dbReference type="EMBL" id="CP113797">
    <property type="protein sequence ID" value="WAL58521.1"/>
    <property type="molecule type" value="Genomic_DNA"/>
</dbReference>
<evidence type="ECO:0000256" key="9">
    <source>
        <dbReference type="SAM" id="MobiDB-lite"/>
    </source>
</evidence>
<dbReference type="CDD" id="cd14014">
    <property type="entry name" value="STKc_PknB_like"/>
    <property type="match status" value="1"/>
</dbReference>
<dbReference type="Gene3D" id="3.30.200.20">
    <property type="entry name" value="Phosphorylase Kinase, domain 1"/>
    <property type="match status" value="1"/>
</dbReference>
<keyword evidence="6" id="KW-0067">ATP-binding</keyword>
<dbReference type="SUPFAM" id="SSF56112">
    <property type="entry name" value="Protein kinase-like (PK-like)"/>
    <property type="match status" value="1"/>
</dbReference>
<dbReference type="SMART" id="SM00220">
    <property type="entry name" value="S_TKc"/>
    <property type="match status" value="1"/>
</dbReference>
<dbReference type="PANTHER" id="PTHR24363:SF0">
    <property type="entry name" value="SERINE_THREONINE KINASE LIKE DOMAIN CONTAINING 1"/>
    <property type="match status" value="1"/>
</dbReference>
<keyword evidence="5 12" id="KW-0418">Kinase</keyword>
<dbReference type="InterPro" id="IPR000719">
    <property type="entry name" value="Prot_kinase_dom"/>
</dbReference>
<keyword evidence="13" id="KW-1185">Reference proteome</keyword>
<evidence type="ECO:0000259" key="11">
    <source>
        <dbReference type="PROSITE" id="PS50011"/>
    </source>
</evidence>
<dbReference type="PANTHER" id="PTHR24363">
    <property type="entry name" value="SERINE/THREONINE PROTEIN KINASE"/>
    <property type="match status" value="1"/>
</dbReference>
<dbReference type="Pfam" id="PF00069">
    <property type="entry name" value="Pkinase"/>
    <property type="match status" value="1"/>
</dbReference>
<evidence type="ECO:0000256" key="8">
    <source>
        <dbReference type="ARBA" id="ARBA00048679"/>
    </source>
</evidence>
<evidence type="ECO:0000256" key="6">
    <source>
        <dbReference type="ARBA" id="ARBA00022840"/>
    </source>
</evidence>
<organism evidence="12 13">
    <name type="scientific">Thermocoleostomius sinensis A174</name>
    <dbReference type="NCBI Taxonomy" id="2016057"/>
    <lineage>
        <taxon>Bacteria</taxon>
        <taxon>Bacillati</taxon>
        <taxon>Cyanobacteriota</taxon>
        <taxon>Cyanophyceae</taxon>
        <taxon>Oculatellales</taxon>
        <taxon>Oculatellaceae</taxon>
        <taxon>Thermocoleostomius</taxon>
    </lineage>
</organism>
<dbReference type="GO" id="GO:0004674">
    <property type="term" value="F:protein serine/threonine kinase activity"/>
    <property type="evidence" value="ECO:0007669"/>
    <property type="project" value="UniProtKB-KW"/>
</dbReference>
<evidence type="ECO:0000256" key="5">
    <source>
        <dbReference type="ARBA" id="ARBA00022777"/>
    </source>
</evidence>
<feature type="region of interest" description="Disordered" evidence="9">
    <location>
        <begin position="313"/>
        <end position="350"/>
    </location>
</feature>
<dbReference type="InterPro" id="IPR008271">
    <property type="entry name" value="Ser/Thr_kinase_AS"/>
</dbReference>
<evidence type="ECO:0000256" key="3">
    <source>
        <dbReference type="ARBA" id="ARBA00022679"/>
    </source>
</evidence>
<comment type="catalytic activity">
    <reaction evidence="8">
        <text>L-seryl-[protein] + ATP = O-phospho-L-seryl-[protein] + ADP + H(+)</text>
        <dbReference type="Rhea" id="RHEA:17989"/>
        <dbReference type="Rhea" id="RHEA-COMP:9863"/>
        <dbReference type="Rhea" id="RHEA-COMP:11604"/>
        <dbReference type="ChEBI" id="CHEBI:15378"/>
        <dbReference type="ChEBI" id="CHEBI:29999"/>
        <dbReference type="ChEBI" id="CHEBI:30616"/>
        <dbReference type="ChEBI" id="CHEBI:83421"/>
        <dbReference type="ChEBI" id="CHEBI:456216"/>
        <dbReference type="EC" id="2.7.11.1"/>
    </reaction>
</comment>
<evidence type="ECO:0000256" key="10">
    <source>
        <dbReference type="SAM" id="Phobius"/>
    </source>
</evidence>
<evidence type="ECO:0000313" key="13">
    <source>
        <dbReference type="Proteomes" id="UP001163152"/>
    </source>
</evidence>
<keyword evidence="2" id="KW-0723">Serine/threonine-protein kinase</keyword>
<sequence length="617" mass="68067">MTPPTILNHRYRVVRVLASGGFGDTFLAEDSFLPSKRLCVIKQLKLLSNNSQVYEIVQARFQREAAILEELGRASSQIPELYAYFEESGRFYLVQEWIEGQTLASKVRREGVVSEFAVKQLLEKTLPVLGHIHNRGIIHRDIKPDNVILRHSDGLPVLIDFGAVKESVGTMVNSQGQTVSSIVIGTPGYMPPEQGVGRPLFSSDLYSLGLTCIYLLTGKQPQELPTNHHTGEFAAWRTYAPTVSDQLTEILDRSIRYHPRDRFVTAQDMLAALQATMAPATVMAPVVVVSPTGATVTPVPPVASIPPTHPHLSVPPVAPSPSLPSTPPTSLVSPSVPPTQVRPASDRPSERSARALVAAGMTATLVAISTGGLYYYLQQIRPQQQVQAKLEELEMFQSQGDYQSCLSAARSLQSTVQSGFSEDLRAQVTSIANTCASAQDRATLQAAVNIASQANPNWQQAIDKAREIPETSVIYPDAEKFIHGWQKNVLQNYLQNEVPQRYPRLSETLPSFKLAVEEVTSEQVTVSYDSASNPRRAEPESIRRTTALLMELLRGNGEEVAPVYTDFTQLVIYPRQGDQQGILRSDYWQTYLTEKGAGRSLAELQDRLKAQIQVANR</sequence>
<evidence type="ECO:0000256" key="2">
    <source>
        <dbReference type="ARBA" id="ARBA00022527"/>
    </source>
</evidence>
<proteinExistence type="predicted"/>
<dbReference type="EC" id="2.7.11.1" evidence="1"/>
<dbReference type="PROSITE" id="PS00108">
    <property type="entry name" value="PROTEIN_KINASE_ST"/>
    <property type="match status" value="1"/>
</dbReference>
<dbReference type="PROSITE" id="PS50011">
    <property type="entry name" value="PROTEIN_KINASE_DOM"/>
    <property type="match status" value="1"/>
</dbReference>
<gene>
    <name evidence="12" type="ORF">OXH18_15170</name>
</gene>
<keyword evidence="10" id="KW-0472">Membrane</keyword>
<feature type="compositionally biased region" description="Pro residues" evidence="9">
    <location>
        <begin position="316"/>
        <end position="327"/>
    </location>
</feature>
<keyword evidence="10" id="KW-1133">Transmembrane helix</keyword>
<feature type="domain" description="Protein kinase" evidence="11">
    <location>
        <begin position="11"/>
        <end position="277"/>
    </location>
</feature>
<dbReference type="KEGG" id="tsin:OXH18_15170"/>
<keyword evidence="10" id="KW-0812">Transmembrane</keyword>
<evidence type="ECO:0000256" key="7">
    <source>
        <dbReference type="ARBA" id="ARBA00047899"/>
    </source>
</evidence>
<evidence type="ECO:0000256" key="4">
    <source>
        <dbReference type="ARBA" id="ARBA00022741"/>
    </source>
</evidence>
<keyword evidence="4" id="KW-0547">Nucleotide-binding</keyword>
<dbReference type="AlphaFoldDB" id="A0A9E8Z904"/>
<dbReference type="RefSeq" id="WP_268607942.1">
    <property type="nucleotide sequence ID" value="NZ_CP113797.1"/>
</dbReference>
<protein>
    <recommendedName>
        <fullName evidence="1">non-specific serine/threonine protein kinase</fullName>
        <ecNumber evidence="1">2.7.11.1</ecNumber>
    </recommendedName>
</protein>
<evidence type="ECO:0000313" key="12">
    <source>
        <dbReference type="EMBL" id="WAL58521.1"/>
    </source>
</evidence>
<dbReference type="InterPro" id="IPR011009">
    <property type="entry name" value="Kinase-like_dom_sf"/>
</dbReference>
<dbReference type="Proteomes" id="UP001163152">
    <property type="component" value="Chromosome"/>
</dbReference>
<name>A0A9E8Z904_9CYAN</name>
<dbReference type="GO" id="GO:0005524">
    <property type="term" value="F:ATP binding"/>
    <property type="evidence" value="ECO:0007669"/>
    <property type="project" value="UniProtKB-KW"/>
</dbReference>
<comment type="catalytic activity">
    <reaction evidence="7">
        <text>L-threonyl-[protein] + ATP = O-phospho-L-threonyl-[protein] + ADP + H(+)</text>
        <dbReference type="Rhea" id="RHEA:46608"/>
        <dbReference type="Rhea" id="RHEA-COMP:11060"/>
        <dbReference type="Rhea" id="RHEA-COMP:11605"/>
        <dbReference type="ChEBI" id="CHEBI:15378"/>
        <dbReference type="ChEBI" id="CHEBI:30013"/>
        <dbReference type="ChEBI" id="CHEBI:30616"/>
        <dbReference type="ChEBI" id="CHEBI:61977"/>
        <dbReference type="ChEBI" id="CHEBI:456216"/>
        <dbReference type="EC" id="2.7.11.1"/>
    </reaction>
</comment>
<reference evidence="12" key="1">
    <citation type="submission" date="2022-12" db="EMBL/GenBank/DDBJ databases">
        <title>Polyphasic identification of a Novel Hot-Spring Cyanobacterium Ocullathermofonsia sinensis gen nov. sp. nov. and Genomic Insights on its Adaptations to the Thermal Habitat.</title>
        <authorList>
            <person name="Daroch M."/>
            <person name="Tang J."/>
            <person name="Jiang Y."/>
        </authorList>
    </citation>
    <scope>NUCLEOTIDE SEQUENCE</scope>
    <source>
        <strain evidence="12">PKUAC-SCTA174</strain>
    </source>
</reference>